<evidence type="ECO:0000313" key="2">
    <source>
        <dbReference type="Proteomes" id="UP000663801"/>
    </source>
</evidence>
<dbReference type="Gene3D" id="3.20.20.140">
    <property type="entry name" value="Metal-dependent hydrolases"/>
    <property type="match status" value="1"/>
</dbReference>
<dbReference type="SUPFAM" id="SSF51556">
    <property type="entry name" value="Metallo-dependent hydrolases"/>
    <property type="match status" value="1"/>
</dbReference>
<dbReference type="GO" id="GO:0006508">
    <property type="term" value="P:proteolysis"/>
    <property type="evidence" value="ECO:0007669"/>
    <property type="project" value="InterPro"/>
</dbReference>
<dbReference type="PANTHER" id="PTHR10443">
    <property type="entry name" value="MICROSOMAL DIPEPTIDASE"/>
    <property type="match status" value="1"/>
</dbReference>
<dbReference type="InterPro" id="IPR008257">
    <property type="entry name" value="Pept_M19"/>
</dbReference>
<dbReference type="GO" id="GO:0070573">
    <property type="term" value="F:metallodipeptidase activity"/>
    <property type="evidence" value="ECO:0007669"/>
    <property type="project" value="InterPro"/>
</dbReference>
<dbReference type="RefSeq" id="WP_205258325.1">
    <property type="nucleotide sequence ID" value="NZ_BAAAPV010000002.1"/>
</dbReference>
<organism evidence="1 2">
    <name type="scientific">Nakamurella flavida</name>
    <dbReference type="NCBI Taxonomy" id="363630"/>
    <lineage>
        <taxon>Bacteria</taxon>
        <taxon>Bacillati</taxon>
        <taxon>Actinomycetota</taxon>
        <taxon>Actinomycetes</taxon>
        <taxon>Nakamurellales</taxon>
        <taxon>Nakamurellaceae</taxon>
        <taxon>Nakamurella</taxon>
    </lineage>
</organism>
<sequence>MTGSASDVWILDGHNDLPMALRAGSGSSVLGLDGPRPALHTDLARLRAGQVGGQFWSVYVTSALPEPEAVVATLQQIDIVHRMISAYPGTLAAAWTADEVLAARASGRIASLLGIEGGHSLTGSLGVLRMMARLGVRYVTLTHNDNTPWADSATDLAAAGGLTDVGRAIVAEMNRIGVLVDLSHTAATTQKDALAASRAPVIFSHSSCRAVCDHVRNPADDVLDLLAGNGGVLQVTFVPAFVSERVREWELDLKAERERLDLPRALSEWHRAPHPGEEPTDVPVEIPASQDPRLQEWLAQHPSPRATLADVADHLDHARERIGVDHLGLGGDFDGVDALPDGLQDVSTYPALLAELSRRGWSDADLAAVGSGNVLRVLRAAEDVAEEIVWPGAPA</sequence>
<gene>
    <name evidence="1" type="ORF">JL107_17280</name>
</gene>
<dbReference type="PROSITE" id="PS51365">
    <property type="entry name" value="RENAL_DIPEPTIDASE_2"/>
    <property type="match status" value="1"/>
</dbReference>
<evidence type="ECO:0000313" key="1">
    <source>
        <dbReference type="EMBL" id="MBM9478204.1"/>
    </source>
</evidence>
<comment type="caution">
    <text evidence="1">The sequence shown here is derived from an EMBL/GenBank/DDBJ whole genome shotgun (WGS) entry which is preliminary data.</text>
</comment>
<dbReference type="Pfam" id="PF01244">
    <property type="entry name" value="Peptidase_M19"/>
    <property type="match status" value="1"/>
</dbReference>
<dbReference type="PANTHER" id="PTHR10443:SF12">
    <property type="entry name" value="DIPEPTIDASE"/>
    <property type="match status" value="1"/>
</dbReference>
<dbReference type="CDD" id="cd01301">
    <property type="entry name" value="rDP_like"/>
    <property type="match status" value="1"/>
</dbReference>
<dbReference type="EMBL" id="JAERWL010000015">
    <property type="protein sequence ID" value="MBM9478204.1"/>
    <property type="molecule type" value="Genomic_DNA"/>
</dbReference>
<accession>A0A938YRN0</accession>
<dbReference type="InterPro" id="IPR032466">
    <property type="entry name" value="Metal_Hydrolase"/>
</dbReference>
<dbReference type="Proteomes" id="UP000663801">
    <property type="component" value="Unassembled WGS sequence"/>
</dbReference>
<protein>
    <submittedName>
        <fullName evidence="1">Membrane dipeptidase</fullName>
    </submittedName>
</protein>
<proteinExistence type="predicted"/>
<dbReference type="AlphaFoldDB" id="A0A938YRN0"/>
<keyword evidence="2" id="KW-1185">Reference proteome</keyword>
<name>A0A938YRN0_9ACTN</name>
<reference evidence="1" key="1">
    <citation type="submission" date="2021-01" db="EMBL/GenBank/DDBJ databases">
        <title>KCTC 19127 draft genome.</title>
        <authorList>
            <person name="An D."/>
        </authorList>
    </citation>
    <scope>NUCLEOTIDE SEQUENCE</scope>
    <source>
        <strain evidence="1">KCTC 19127</strain>
    </source>
</reference>